<organism evidence="1 2">
    <name type="scientific">Helicobacter valdiviensis</name>
    <dbReference type="NCBI Taxonomy" id="1458358"/>
    <lineage>
        <taxon>Bacteria</taxon>
        <taxon>Pseudomonadati</taxon>
        <taxon>Campylobacterota</taxon>
        <taxon>Epsilonproteobacteria</taxon>
        <taxon>Campylobacterales</taxon>
        <taxon>Helicobacteraceae</taxon>
        <taxon>Helicobacter</taxon>
    </lineage>
</organism>
<keyword evidence="2" id="KW-1185">Reference proteome</keyword>
<reference evidence="1 2" key="1">
    <citation type="submission" date="2017-03" db="EMBL/GenBank/DDBJ databases">
        <title>Genomic and clinical evidence uncovers the enterohepatic species Helicobacter valdiviensis as a potential human intestinal pathogen.</title>
        <authorList>
            <person name="Fresia P."/>
            <person name="Jara R."/>
            <person name="Sierra R."/>
            <person name="Ferres I."/>
            <person name="Greif G."/>
            <person name="Iraola G."/>
            <person name="Collado L."/>
        </authorList>
    </citation>
    <scope>NUCLEOTIDE SEQUENCE [LARGE SCALE GENOMIC DNA]</scope>
    <source>
        <strain evidence="1 2">WBE14</strain>
    </source>
</reference>
<evidence type="ECO:0000313" key="2">
    <source>
        <dbReference type="Proteomes" id="UP000249746"/>
    </source>
</evidence>
<dbReference type="Proteomes" id="UP000249746">
    <property type="component" value="Unassembled WGS sequence"/>
</dbReference>
<name>A0A2W6MY51_9HELI</name>
<dbReference type="AlphaFoldDB" id="A0A2W6MY51"/>
<dbReference type="RefSeq" id="WP_111228769.1">
    <property type="nucleotide sequence ID" value="NZ_NBIU01000001.1"/>
</dbReference>
<gene>
    <name evidence="1" type="ORF">B6S12_00020</name>
</gene>
<dbReference type="OrthoDB" id="5325288at2"/>
<evidence type="ECO:0008006" key="3">
    <source>
        <dbReference type="Google" id="ProtNLM"/>
    </source>
</evidence>
<accession>A0A2W6MY51</accession>
<protein>
    <recommendedName>
        <fullName evidence="3">Lipoprotein</fullName>
    </recommendedName>
</protein>
<evidence type="ECO:0000313" key="1">
    <source>
        <dbReference type="EMBL" id="PZT49019.1"/>
    </source>
</evidence>
<proteinExistence type="predicted"/>
<dbReference type="EMBL" id="NBIU01000001">
    <property type="protein sequence ID" value="PZT49019.1"/>
    <property type="molecule type" value="Genomic_DNA"/>
</dbReference>
<sequence>MKKHLLFLGFIFLLMGCDSQIDNLKQKSEETLQNALESGKEGLQKGTQKVNDFLESNKTQEFIQDIQEPIYNQTKKLENYLQDNISNSKEEKEANSTR</sequence>
<comment type="caution">
    <text evidence="1">The sequence shown here is derived from an EMBL/GenBank/DDBJ whole genome shotgun (WGS) entry which is preliminary data.</text>
</comment>
<dbReference type="PROSITE" id="PS51257">
    <property type="entry name" value="PROKAR_LIPOPROTEIN"/>
    <property type="match status" value="1"/>
</dbReference>